<organism evidence="1 2">
    <name type="scientific">Streptomyces scopuliridis</name>
    <dbReference type="NCBI Taxonomy" id="452529"/>
    <lineage>
        <taxon>Bacteria</taxon>
        <taxon>Bacillati</taxon>
        <taxon>Actinomycetota</taxon>
        <taxon>Actinomycetes</taxon>
        <taxon>Kitasatosporales</taxon>
        <taxon>Streptomycetaceae</taxon>
        <taxon>Streptomyces</taxon>
    </lineage>
</organism>
<proteinExistence type="predicted"/>
<name>A0ACD4ZNK0_9ACTN</name>
<gene>
    <name evidence="1" type="ORF">OG835_24795</name>
</gene>
<sequence length="312" mass="33437">MGHTTRTVWSGDGVRLTCFDHGGGDGAGTGRPVLLLHGLAGHAAEWDPLVRLLRPAHRVVAYDARGHGASERRPADVSRAAHVRDVVAVAEHLTLDRPVLVGQSLGGHTAMLAAAAHPELFGALVLIEAGPKGPNPELPARIGGWLDSWPLPFASIEAATAFFGGGPAGRAWAAGLAEHPDGLRPRVDREVMVACVAENARRSFWEEWSRVRCPTLVVRGEEGWMPEAEAMEMRVRRPRTELRVIPSAAHDVHLDQPEALHEAIEAFLTCPPSAVPLLIPRGDPGKSTSGVGRVSGKEEPTDPHKQVSKHET</sequence>
<dbReference type="EMBL" id="CP109109">
    <property type="protein sequence ID" value="WSB99895.1"/>
    <property type="molecule type" value="Genomic_DNA"/>
</dbReference>
<evidence type="ECO:0000313" key="2">
    <source>
        <dbReference type="Proteomes" id="UP001348369"/>
    </source>
</evidence>
<accession>A0ACD4ZNK0</accession>
<keyword evidence="1" id="KW-0378">Hydrolase</keyword>
<protein>
    <submittedName>
        <fullName evidence="1">Alpha/beta hydrolase</fullName>
    </submittedName>
</protein>
<evidence type="ECO:0000313" key="1">
    <source>
        <dbReference type="EMBL" id="WSB99895.1"/>
    </source>
</evidence>
<dbReference type="Proteomes" id="UP001348369">
    <property type="component" value="Chromosome"/>
</dbReference>
<keyword evidence="2" id="KW-1185">Reference proteome</keyword>
<reference evidence="1" key="1">
    <citation type="submission" date="2022-10" db="EMBL/GenBank/DDBJ databases">
        <title>The complete genomes of actinobacterial strains from the NBC collection.</title>
        <authorList>
            <person name="Joergensen T.S."/>
            <person name="Alvarez Arevalo M."/>
            <person name="Sterndorff E.B."/>
            <person name="Faurdal D."/>
            <person name="Vuksanovic O."/>
            <person name="Mourched A.-S."/>
            <person name="Charusanti P."/>
            <person name="Shaw S."/>
            <person name="Blin K."/>
            <person name="Weber T."/>
        </authorList>
    </citation>
    <scope>NUCLEOTIDE SEQUENCE</scope>
    <source>
        <strain evidence="1">NBC 01771</strain>
    </source>
</reference>